<gene>
    <name evidence="9" type="primary">PARPA_06683.1 scaffold 23333</name>
</gene>
<dbReference type="PANTHER" id="PTHR31290">
    <property type="entry name" value="UV-DAMAGE ENDONUCLEASE"/>
    <property type="match status" value="1"/>
</dbReference>
<keyword evidence="5" id="KW-0378">Hydrolase</keyword>
<keyword evidence="7" id="KW-0175">Coiled coil</keyword>
<reference evidence="9 10" key="1">
    <citation type="submission" date="2014-09" db="EMBL/GenBank/DDBJ databases">
        <authorList>
            <person name="Ellenberger Sabrina"/>
        </authorList>
    </citation>
    <scope>NUCLEOTIDE SEQUENCE [LARGE SCALE GENOMIC DNA]</scope>
    <source>
        <strain evidence="9 10">CBS 412.66</strain>
    </source>
</reference>
<evidence type="ECO:0000256" key="3">
    <source>
        <dbReference type="ARBA" id="ARBA00022763"/>
    </source>
</evidence>
<evidence type="ECO:0000256" key="1">
    <source>
        <dbReference type="ARBA" id="ARBA00022722"/>
    </source>
</evidence>
<protein>
    <recommendedName>
        <fullName evidence="11">UV-endonuclease UvdE</fullName>
    </recommendedName>
</protein>
<dbReference type="NCBIfam" id="TIGR00629">
    <property type="entry name" value="uvde"/>
    <property type="match status" value="1"/>
</dbReference>
<evidence type="ECO:0000256" key="8">
    <source>
        <dbReference type="SAM" id="MobiDB-lite"/>
    </source>
</evidence>
<evidence type="ECO:0000256" key="4">
    <source>
        <dbReference type="ARBA" id="ARBA00022769"/>
    </source>
</evidence>
<name>A0A0B7NBF9_9FUNG</name>
<feature type="compositionally biased region" description="Basic residues" evidence="8">
    <location>
        <begin position="292"/>
        <end position="301"/>
    </location>
</feature>
<keyword evidence="6" id="KW-0234">DNA repair</keyword>
<dbReference type="AlphaFoldDB" id="A0A0B7NBF9"/>
<dbReference type="GO" id="GO:0005634">
    <property type="term" value="C:nucleus"/>
    <property type="evidence" value="ECO:0007669"/>
    <property type="project" value="TreeGrafter"/>
</dbReference>
<dbReference type="Pfam" id="PF03851">
    <property type="entry name" value="UvdE"/>
    <property type="match status" value="1"/>
</dbReference>
<dbReference type="GO" id="GO:0005739">
    <property type="term" value="C:mitochondrion"/>
    <property type="evidence" value="ECO:0007669"/>
    <property type="project" value="TreeGrafter"/>
</dbReference>
<feature type="region of interest" description="Disordered" evidence="8">
    <location>
        <begin position="292"/>
        <end position="385"/>
    </location>
</feature>
<dbReference type="GO" id="GO:0016787">
    <property type="term" value="F:hydrolase activity"/>
    <property type="evidence" value="ECO:0007669"/>
    <property type="project" value="UniProtKB-KW"/>
</dbReference>
<evidence type="ECO:0000256" key="5">
    <source>
        <dbReference type="ARBA" id="ARBA00022801"/>
    </source>
</evidence>
<dbReference type="EMBL" id="LN728224">
    <property type="protein sequence ID" value="CEP12705.1"/>
    <property type="molecule type" value="Genomic_DNA"/>
</dbReference>
<dbReference type="Gene3D" id="3.20.20.150">
    <property type="entry name" value="Divalent-metal-dependent TIM barrel enzymes"/>
    <property type="match status" value="1"/>
</dbReference>
<sequence length="385" mass="43993">MRLSSDMFPFASHEKMGYEIDFAKKELEEAGDLAKKYNHRLTMHPGQYNQLVSLTPKVIANTIRELYYHAHLMDLMGLDQDSVMIIHMGGVYGDREAALARFEQEYAKLPETIKRRLVLENDELGYSVSDLLPICQKLGIPLVLDWHHHHINPGNVADLLSLLPAINKTWTDKGIKPKQHYSESRNGAVTQMERRAHSDRVQNLPPTTDEVDLMIEAKDKEQAVFHLYKLFDLYPVDDKVWIPQTGIESTQTSGRKSTKSAQKKKAQEVALKNELENEDEEYSENVKVVKRSRKPAKKATKRKMDLDDQMQEEVTQVRKTTKRTTAAASAKTKKTQKHVEEEISTSAEECVKQDDAPHDSSDKALSEVKNIRRSRRNVKSSNAKS</sequence>
<dbReference type="GO" id="GO:0009411">
    <property type="term" value="P:response to UV"/>
    <property type="evidence" value="ECO:0007669"/>
    <property type="project" value="InterPro"/>
</dbReference>
<feature type="compositionally biased region" description="Basic and acidic residues" evidence="8">
    <location>
        <begin position="349"/>
        <end position="370"/>
    </location>
</feature>
<dbReference type="GO" id="GO:0004519">
    <property type="term" value="F:endonuclease activity"/>
    <property type="evidence" value="ECO:0007669"/>
    <property type="project" value="UniProtKB-KW"/>
</dbReference>
<dbReference type="GO" id="GO:0043504">
    <property type="term" value="P:mitochondrial DNA repair"/>
    <property type="evidence" value="ECO:0007669"/>
    <property type="project" value="TreeGrafter"/>
</dbReference>
<keyword evidence="10" id="KW-1185">Reference proteome</keyword>
<organism evidence="9 10">
    <name type="scientific">Parasitella parasitica</name>
    <dbReference type="NCBI Taxonomy" id="35722"/>
    <lineage>
        <taxon>Eukaryota</taxon>
        <taxon>Fungi</taxon>
        <taxon>Fungi incertae sedis</taxon>
        <taxon>Mucoromycota</taxon>
        <taxon>Mucoromycotina</taxon>
        <taxon>Mucoromycetes</taxon>
        <taxon>Mucorales</taxon>
        <taxon>Mucorineae</taxon>
        <taxon>Mucoraceae</taxon>
        <taxon>Parasitella</taxon>
    </lineage>
</organism>
<keyword evidence="2" id="KW-0255">Endonuclease</keyword>
<dbReference type="OrthoDB" id="541883at2759"/>
<proteinExistence type="predicted"/>
<dbReference type="InterPro" id="IPR004601">
    <property type="entry name" value="UvdE"/>
</dbReference>
<keyword evidence="3" id="KW-0227">DNA damage</keyword>
<feature type="coiled-coil region" evidence="7">
    <location>
        <begin position="258"/>
        <end position="292"/>
    </location>
</feature>
<evidence type="ECO:0000256" key="7">
    <source>
        <dbReference type="SAM" id="Coils"/>
    </source>
</evidence>
<dbReference type="PANTHER" id="PTHR31290:SF5">
    <property type="entry name" value="UV-DAMAGE ENDONUCLEASE"/>
    <property type="match status" value="1"/>
</dbReference>
<keyword evidence="1" id="KW-0540">Nuclease</keyword>
<dbReference type="Proteomes" id="UP000054107">
    <property type="component" value="Unassembled WGS sequence"/>
</dbReference>
<evidence type="ECO:0000313" key="10">
    <source>
        <dbReference type="Proteomes" id="UP000054107"/>
    </source>
</evidence>
<evidence type="ECO:0000256" key="6">
    <source>
        <dbReference type="ARBA" id="ARBA00023204"/>
    </source>
</evidence>
<dbReference type="GO" id="GO:0006289">
    <property type="term" value="P:nucleotide-excision repair"/>
    <property type="evidence" value="ECO:0007669"/>
    <property type="project" value="InterPro"/>
</dbReference>
<keyword evidence="4" id="KW-0228">DNA excision</keyword>
<evidence type="ECO:0000256" key="2">
    <source>
        <dbReference type="ARBA" id="ARBA00022759"/>
    </source>
</evidence>
<dbReference type="InterPro" id="IPR036237">
    <property type="entry name" value="Xyl_isomerase-like_sf"/>
</dbReference>
<evidence type="ECO:0008006" key="11">
    <source>
        <dbReference type="Google" id="ProtNLM"/>
    </source>
</evidence>
<accession>A0A0B7NBF9</accession>
<dbReference type="SUPFAM" id="SSF51658">
    <property type="entry name" value="Xylose isomerase-like"/>
    <property type="match status" value="1"/>
</dbReference>
<evidence type="ECO:0000313" key="9">
    <source>
        <dbReference type="EMBL" id="CEP12705.1"/>
    </source>
</evidence>